<evidence type="ECO:0000256" key="5">
    <source>
        <dbReference type="ARBA" id="ARBA00023136"/>
    </source>
</evidence>
<gene>
    <name evidence="8" type="ORF">PTRG_04052</name>
</gene>
<dbReference type="STRING" id="426418.B2W0R7"/>
<feature type="transmembrane region" description="Helical" evidence="7">
    <location>
        <begin position="381"/>
        <end position="401"/>
    </location>
</feature>
<dbReference type="PROSITE" id="PS50267">
    <property type="entry name" value="NA_NEUROTRAN_SYMP_3"/>
    <property type="match status" value="1"/>
</dbReference>
<feature type="transmembrane region" description="Helical" evidence="7">
    <location>
        <begin position="309"/>
        <end position="330"/>
    </location>
</feature>
<dbReference type="PRINTS" id="PR00176">
    <property type="entry name" value="NANEUSMPORT"/>
</dbReference>
<evidence type="ECO:0000313" key="8">
    <source>
        <dbReference type="EMBL" id="EDU46890.1"/>
    </source>
</evidence>
<feature type="transmembrane region" description="Helical" evidence="7">
    <location>
        <begin position="185"/>
        <end position="205"/>
    </location>
</feature>
<proteinExistence type="predicted"/>
<keyword evidence="5 7" id="KW-0472">Membrane</keyword>
<evidence type="ECO:0000313" key="9">
    <source>
        <dbReference type="Proteomes" id="UP000001471"/>
    </source>
</evidence>
<evidence type="ECO:0000256" key="6">
    <source>
        <dbReference type="SAM" id="MobiDB-lite"/>
    </source>
</evidence>
<accession>B2W0R7</accession>
<feature type="transmembrane region" description="Helical" evidence="7">
    <location>
        <begin position="487"/>
        <end position="505"/>
    </location>
</feature>
<dbReference type="InterPro" id="IPR037272">
    <property type="entry name" value="SNS_sf"/>
</dbReference>
<feature type="region of interest" description="Disordered" evidence="6">
    <location>
        <begin position="549"/>
        <end position="568"/>
    </location>
</feature>
<feature type="transmembrane region" description="Helical" evidence="7">
    <location>
        <begin position="517"/>
        <end position="536"/>
    </location>
</feature>
<feature type="transmembrane region" description="Helical" evidence="7">
    <location>
        <begin position="413"/>
        <end position="433"/>
    </location>
</feature>
<organism evidence="8 9">
    <name type="scientific">Pyrenophora tritici-repentis (strain Pt-1C-BFP)</name>
    <name type="common">Wheat tan spot fungus</name>
    <name type="synonym">Drechslera tritici-repentis</name>
    <dbReference type="NCBI Taxonomy" id="426418"/>
    <lineage>
        <taxon>Eukaryota</taxon>
        <taxon>Fungi</taxon>
        <taxon>Dikarya</taxon>
        <taxon>Ascomycota</taxon>
        <taxon>Pezizomycotina</taxon>
        <taxon>Dothideomycetes</taxon>
        <taxon>Pleosporomycetidae</taxon>
        <taxon>Pleosporales</taxon>
        <taxon>Pleosporineae</taxon>
        <taxon>Pleosporaceae</taxon>
        <taxon>Pyrenophora</taxon>
    </lineage>
</organism>
<feature type="transmembrane region" description="Helical" evidence="7">
    <location>
        <begin position="160"/>
        <end position="179"/>
    </location>
</feature>
<evidence type="ECO:0000256" key="7">
    <source>
        <dbReference type="SAM" id="Phobius"/>
    </source>
</evidence>
<dbReference type="eggNOG" id="KOG3660">
    <property type="taxonomic scope" value="Eukaryota"/>
</dbReference>
<dbReference type="InterPro" id="IPR000175">
    <property type="entry name" value="Na/ntran_symport"/>
</dbReference>
<keyword evidence="4 7" id="KW-1133">Transmembrane helix</keyword>
<keyword evidence="3 7" id="KW-0812">Transmembrane</keyword>
<dbReference type="KEGG" id="ptrr:6342288"/>
<dbReference type="GeneID" id="6342288"/>
<reference evidence="9" key="1">
    <citation type="journal article" date="2013" name="G3 (Bethesda)">
        <title>Comparative genomics of a plant-pathogenic fungus, Pyrenophora tritici-repentis, reveals transduplication and the impact of repeat elements on pathogenicity and population divergence.</title>
        <authorList>
            <person name="Manning V.A."/>
            <person name="Pandelova I."/>
            <person name="Dhillon B."/>
            <person name="Wilhelm L.J."/>
            <person name="Goodwin S.B."/>
            <person name="Berlin A.M."/>
            <person name="Figueroa M."/>
            <person name="Freitag M."/>
            <person name="Hane J.K."/>
            <person name="Henrissat B."/>
            <person name="Holman W.H."/>
            <person name="Kodira C.D."/>
            <person name="Martin J."/>
            <person name="Oliver R.P."/>
            <person name="Robbertse B."/>
            <person name="Schackwitz W."/>
            <person name="Schwartz D.C."/>
            <person name="Spatafora J.W."/>
            <person name="Turgeon B.G."/>
            <person name="Yandava C."/>
            <person name="Young S."/>
            <person name="Zhou S."/>
            <person name="Zeng Q."/>
            <person name="Grigoriev I.V."/>
            <person name="Ma L.-J."/>
            <person name="Ciuffetti L.M."/>
        </authorList>
    </citation>
    <scope>NUCLEOTIDE SEQUENCE [LARGE SCALE GENOMIC DNA]</scope>
    <source>
        <strain evidence="9">Pt-1C-BFP</strain>
    </source>
</reference>
<keyword evidence="2" id="KW-0813">Transport</keyword>
<evidence type="ECO:0000256" key="4">
    <source>
        <dbReference type="ARBA" id="ARBA00022989"/>
    </source>
</evidence>
<dbReference type="PANTHER" id="PTHR11616:SF240">
    <property type="entry name" value="BLOATED TUBULES, ISOFORM B-RELATED"/>
    <property type="match status" value="1"/>
</dbReference>
<dbReference type="GO" id="GO:0005886">
    <property type="term" value="C:plasma membrane"/>
    <property type="evidence" value="ECO:0007669"/>
    <property type="project" value="TreeGrafter"/>
</dbReference>
<dbReference type="Proteomes" id="UP000001471">
    <property type="component" value="Unassembled WGS sequence"/>
</dbReference>
<dbReference type="PANTHER" id="PTHR11616">
    <property type="entry name" value="SODIUM/CHLORIDE DEPENDENT TRANSPORTER"/>
    <property type="match status" value="1"/>
</dbReference>
<evidence type="ECO:0000256" key="1">
    <source>
        <dbReference type="ARBA" id="ARBA00004141"/>
    </source>
</evidence>
<feature type="transmembrane region" description="Helical" evidence="7">
    <location>
        <begin position="29"/>
        <end position="48"/>
    </location>
</feature>
<protein>
    <submittedName>
        <fullName evidence="8">Renal osmotic stress-induced Na-Cl organic solute cotransporter</fullName>
    </submittedName>
</protein>
<dbReference type="OMA" id="LAWAMVY"/>
<evidence type="ECO:0000256" key="3">
    <source>
        <dbReference type="ARBA" id="ARBA00022692"/>
    </source>
</evidence>
<dbReference type="EMBL" id="DS231617">
    <property type="protein sequence ID" value="EDU46890.1"/>
    <property type="molecule type" value="Genomic_DNA"/>
</dbReference>
<evidence type="ECO:0000256" key="2">
    <source>
        <dbReference type="ARBA" id="ARBA00022448"/>
    </source>
</evidence>
<dbReference type="OrthoDB" id="6581954at2759"/>
<dbReference type="InParanoid" id="B2W0R7"/>
<feature type="transmembrane region" description="Helical" evidence="7">
    <location>
        <begin position="106"/>
        <end position="130"/>
    </location>
</feature>
<sequence length="596" mass="65514">MNAVRRAMRAVFPPPRIAPDGRAEWPSRAPYVLASMGGTIGFGNLLRFPSQVFNDNGIQWFIPYLMTICLLAIPVLILEVAIGQAYRSGCVIGYNGLDRRFTGVGFGMVCVGYAVAIYYISVLSWVIVYFRNSFRSADSFFPTDGKSTGIFQSCDVSGELIGLCLFSWFIVWICLYKGIAITARVVYITIVLLIILTIVLVGRGASLPNAGRGIKLYFGEFNADELAAGKIGQAATSQVFYSTGVGFGCYTAHASYNSKFANAVEYVMMICSANALFESFAAFAVFGVVGNLGMTPESQQEAQMPGAPFLAVLFFLTFFLLGVSSSFAPLDAMITSMCDTHWGWKFKHSSIATVITIISALLSLFYSAGFGYQATNAVDAWISNISLIFVVWTECVCATSFYRFVDIIVSDKIGADVGFGVCIAGTIISVLIAKEPNSTAPRFWGRNKFLNRDWWVGMYFGNQLARDLNYVVCVGNQWRLPVFWAPILRYFAAPVLSIIFCFAYPTFYATRGDPLQIFAFMVAHLIVLVVLVGFIIPKSLNIFVPPERRDEGNRQYAPQTLLGKDDTNIVGGIAPGLEEEAGTSPYSESEKIDRKK</sequence>
<dbReference type="HOGENOM" id="CLU_016501_0_0_1"/>
<feature type="transmembrane region" description="Helical" evidence="7">
    <location>
        <begin position="60"/>
        <end position="86"/>
    </location>
</feature>
<comment type="subcellular location">
    <subcellularLocation>
        <location evidence="1">Membrane</location>
        <topology evidence="1">Multi-pass membrane protein</topology>
    </subcellularLocation>
</comment>
<dbReference type="GO" id="GO:0035725">
    <property type="term" value="P:sodium ion transmembrane transport"/>
    <property type="evidence" value="ECO:0007669"/>
    <property type="project" value="TreeGrafter"/>
</dbReference>
<name>B2W0R7_PYRTR</name>
<feature type="transmembrane region" description="Helical" evidence="7">
    <location>
        <begin position="266"/>
        <end position="289"/>
    </location>
</feature>
<feature type="region of interest" description="Disordered" evidence="6">
    <location>
        <begin position="575"/>
        <end position="596"/>
    </location>
</feature>
<dbReference type="AlphaFoldDB" id="B2W0R7"/>
<dbReference type="SUPFAM" id="SSF161070">
    <property type="entry name" value="SNF-like"/>
    <property type="match status" value="1"/>
</dbReference>
<dbReference type="Pfam" id="PF00209">
    <property type="entry name" value="SNF"/>
    <property type="match status" value="3"/>
</dbReference>
<feature type="transmembrane region" description="Helical" evidence="7">
    <location>
        <begin position="351"/>
        <end position="369"/>
    </location>
</feature>